<dbReference type="EMBL" id="HG793125">
    <property type="protein sequence ID" value="CDK24498.1"/>
    <property type="molecule type" value="Genomic_DNA"/>
</dbReference>
<dbReference type="PANTHER" id="PTHR23051:SF0">
    <property type="entry name" value="SOLUTE CARRIER FAMILY 35 MEMBER F5"/>
    <property type="match status" value="1"/>
</dbReference>
<feature type="transmembrane region" description="Helical" evidence="5">
    <location>
        <begin position="354"/>
        <end position="376"/>
    </location>
</feature>
<feature type="transmembrane region" description="Helical" evidence="5">
    <location>
        <begin position="382"/>
        <end position="398"/>
    </location>
</feature>
<evidence type="ECO:0000256" key="5">
    <source>
        <dbReference type="SAM" id="Phobius"/>
    </source>
</evidence>
<dbReference type="HOGENOM" id="CLU_026578_1_1_1"/>
<evidence type="ECO:0000256" key="3">
    <source>
        <dbReference type="ARBA" id="ARBA00022989"/>
    </source>
</evidence>
<evidence type="ECO:0000256" key="2">
    <source>
        <dbReference type="ARBA" id="ARBA00022692"/>
    </source>
</evidence>
<keyword evidence="8" id="KW-1185">Reference proteome</keyword>
<feature type="transmembrane region" description="Helical" evidence="5">
    <location>
        <begin position="67"/>
        <end position="86"/>
    </location>
</feature>
<gene>
    <name evidence="7" type="ORF">KUCA_T00000461001</name>
</gene>
<dbReference type="OrthoDB" id="1436450at2759"/>
<evidence type="ECO:0000313" key="8">
    <source>
        <dbReference type="Proteomes" id="UP000019384"/>
    </source>
</evidence>
<dbReference type="RefSeq" id="XP_022456515.1">
    <property type="nucleotide sequence ID" value="XM_022605003.1"/>
</dbReference>
<comment type="subcellular location">
    <subcellularLocation>
        <location evidence="1">Membrane</location>
        <topology evidence="1">Multi-pass membrane protein</topology>
    </subcellularLocation>
</comment>
<dbReference type="AlphaFoldDB" id="W6MGB0"/>
<evidence type="ECO:0000256" key="1">
    <source>
        <dbReference type="ARBA" id="ARBA00004141"/>
    </source>
</evidence>
<accession>W6MGB0</accession>
<dbReference type="InterPro" id="IPR037185">
    <property type="entry name" value="EmrE-like"/>
</dbReference>
<feature type="transmembrane region" description="Helical" evidence="5">
    <location>
        <begin position="259"/>
        <end position="279"/>
    </location>
</feature>
<name>W6MGB0_9ASCO</name>
<protein>
    <recommendedName>
        <fullName evidence="6">EamA domain-containing protein</fullName>
    </recommendedName>
</protein>
<dbReference type="GeneID" id="34517903"/>
<reference evidence="7" key="2">
    <citation type="submission" date="2014-02" db="EMBL/GenBank/DDBJ databases">
        <title>Complete DNA sequence of /Kuraishia capsulata/ illustrates novel genomic features among budding yeasts (/Saccharomycotina/).</title>
        <authorList>
            <person name="Morales L."/>
            <person name="Noel B."/>
            <person name="Porcel B."/>
            <person name="Marcet-Houben M."/>
            <person name="Hullo M-F."/>
            <person name="Sacerdot C."/>
            <person name="Tekaia F."/>
            <person name="Leh-Louis V."/>
            <person name="Despons L."/>
            <person name="Khanna V."/>
            <person name="Aury J-M."/>
            <person name="Barbe V."/>
            <person name="Couloux A."/>
            <person name="Labadie K."/>
            <person name="Pelletier E."/>
            <person name="Souciet J-L."/>
            <person name="Boekhout T."/>
            <person name="Gabaldon T."/>
            <person name="Wincker P."/>
            <person name="Dujon B."/>
        </authorList>
    </citation>
    <scope>NUCLEOTIDE SEQUENCE</scope>
    <source>
        <strain evidence="7">CBS 1993</strain>
    </source>
</reference>
<keyword evidence="3 5" id="KW-1133">Transmembrane helix</keyword>
<reference evidence="7" key="1">
    <citation type="submission" date="2013-12" db="EMBL/GenBank/DDBJ databases">
        <authorList>
            <person name="Genoscope - CEA"/>
        </authorList>
    </citation>
    <scope>NUCLEOTIDE SEQUENCE</scope>
    <source>
        <strain evidence="7">CBS 1993</strain>
    </source>
</reference>
<feature type="transmembrane region" description="Helical" evidence="5">
    <location>
        <begin position="98"/>
        <end position="118"/>
    </location>
</feature>
<keyword evidence="4 5" id="KW-0472">Membrane</keyword>
<proteinExistence type="predicted"/>
<feature type="transmembrane region" description="Helical" evidence="5">
    <location>
        <begin position="222"/>
        <end position="239"/>
    </location>
</feature>
<dbReference type="GO" id="GO:0000329">
    <property type="term" value="C:fungal-type vacuole membrane"/>
    <property type="evidence" value="ECO:0007669"/>
    <property type="project" value="TreeGrafter"/>
</dbReference>
<feature type="transmembrane region" description="Helical" evidence="5">
    <location>
        <begin position="291"/>
        <end position="312"/>
    </location>
</feature>
<organism evidence="7 8">
    <name type="scientific">Kuraishia capsulata CBS 1993</name>
    <dbReference type="NCBI Taxonomy" id="1382522"/>
    <lineage>
        <taxon>Eukaryota</taxon>
        <taxon>Fungi</taxon>
        <taxon>Dikarya</taxon>
        <taxon>Ascomycota</taxon>
        <taxon>Saccharomycotina</taxon>
        <taxon>Pichiomycetes</taxon>
        <taxon>Pichiales</taxon>
        <taxon>Pichiaceae</taxon>
        <taxon>Kuraishia</taxon>
    </lineage>
</organism>
<evidence type="ECO:0000256" key="4">
    <source>
        <dbReference type="ARBA" id="ARBA00023136"/>
    </source>
</evidence>
<dbReference type="PANTHER" id="PTHR23051">
    <property type="entry name" value="SOLUTE CARRIER FAMILY 35, MEMBER F5"/>
    <property type="match status" value="1"/>
</dbReference>
<feature type="domain" description="EamA" evidence="6">
    <location>
        <begin position="163"/>
        <end position="239"/>
    </location>
</feature>
<dbReference type="SUPFAM" id="SSF103481">
    <property type="entry name" value="Multidrug resistance efflux transporter EmrE"/>
    <property type="match status" value="1"/>
</dbReference>
<dbReference type="Pfam" id="PF00892">
    <property type="entry name" value="EamA"/>
    <property type="match status" value="1"/>
</dbReference>
<feature type="transmembrane region" description="Helical" evidence="5">
    <location>
        <begin position="167"/>
        <end position="189"/>
    </location>
</feature>
<sequence>MANNPGSSGTFVAMRSPIILIDTAGGGTINTPKSFKAQSPTLEISETEYASQVVELIKDVEEKRWRYGLFLLGIVVVFWIASTQLINSVTKTGEYEQPFFVSYITGGSFVIYAIPDAIDFVRRRIFRESGSDEVKSPTLDEETPLIDSAFSETVIQTPDIKLTQGEIILLALETATIYFIGNACGSAALKFTSATNQTILMTATSLFTLVLGVAFKVESFSWPKLVSIIVSITGIFLITLSDSHSKHNDALKNPILGDFIALCGSFAYACYLIIMKVKMGDSTDPQNDRIVFAWVGVFTLVLFWPVMLILHITNVQPFYWPGSGTVWFIVLASGVLNCISDYCSVMASLLTSPLLAALSLSTAIPLSMICDSIFYHTTNTSLIYYLGIFFIFSAFLITNKEDNETVIDEAVGDAIEEAIANDELLSPILSPLLGSSGSENYIPGLSIDSDTGSSQIVISGGVNHKYFIREVRHV</sequence>
<feature type="transmembrane region" description="Helical" evidence="5">
    <location>
        <begin position="318"/>
        <end position="342"/>
    </location>
</feature>
<keyword evidence="2 5" id="KW-0812">Transmembrane</keyword>
<feature type="transmembrane region" description="Helical" evidence="5">
    <location>
        <begin position="195"/>
        <end position="215"/>
    </location>
</feature>
<evidence type="ECO:0000313" key="7">
    <source>
        <dbReference type="EMBL" id="CDK24498.1"/>
    </source>
</evidence>
<dbReference type="InterPro" id="IPR000620">
    <property type="entry name" value="EamA_dom"/>
</dbReference>
<evidence type="ECO:0000259" key="6">
    <source>
        <dbReference type="Pfam" id="PF00892"/>
    </source>
</evidence>
<dbReference type="Proteomes" id="UP000019384">
    <property type="component" value="Unassembled WGS sequence"/>
</dbReference>
<dbReference type="STRING" id="1382522.W6MGB0"/>